<dbReference type="Gene3D" id="2.60.120.10">
    <property type="entry name" value="Jelly Rolls"/>
    <property type="match status" value="1"/>
</dbReference>
<organism evidence="5 6">
    <name type="scientific">Cohnella fermenti</name>
    <dbReference type="NCBI Taxonomy" id="2565925"/>
    <lineage>
        <taxon>Bacteria</taxon>
        <taxon>Bacillati</taxon>
        <taxon>Bacillota</taxon>
        <taxon>Bacilli</taxon>
        <taxon>Bacillales</taxon>
        <taxon>Paenibacillaceae</taxon>
        <taxon>Cohnella</taxon>
    </lineage>
</organism>
<dbReference type="Pfam" id="PF07883">
    <property type="entry name" value="Cupin_2"/>
    <property type="match status" value="1"/>
</dbReference>
<dbReference type="OrthoDB" id="182534at2"/>
<dbReference type="SMART" id="SM00342">
    <property type="entry name" value="HTH_ARAC"/>
    <property type="match status" value="1"/>
</dbReference>
<dbReference type="InterPro" id="IPR014710">
    <property type="entry name" value="RmlC-like_jellyroll"/>
</dbReference>
<gene>
    <name evidence="5" type="ORF">E6C55_18220</name>
</gene>
<evidence type="ECO:0000313" key="6">
    <source>
        <dbReference type="Proteomes" id="UP000310636"/>
    </source>
</evidence>
<dbReference type="InterPro" id="IPR009057">
    <property type="entry name" value="Homeodomain-like_sf"/>
</dbReference>
<dbReference type="Proteomes" id="UP000310636">
    <property type="component" value="Unassembled WGS sequence"/>
</dbReference>
<accession>A0A4S4BRB4</accession>
<dbReference type="GO" id="GO:0003700">
    <property type="term" value="F:DNA-binding transcription factor activity"/>
    <property type="evidence" value="ECO:0007669"/>
    <property type="project" value="InterPro"/>
</dbReference>
<evidence type="ECO:0000256" key="3">
    <source>
        <dbReference type="ARBA" id="ARBA00023163"/>
    </source>
</evidence>
<dbReference type="Pfam" id="PF12833">
    <property type="entry name" value="HTH_18"/>
    <property type="match status" value="1"/>
</dbReference>
<evidence type="ECO:0000256" key="2">
    <source>
        <dbReference type="ARBA" id="ARBA00023125"/>
    </source>
</evidence>
<dbReference type="GO" id="GO:0043565">
    <property type="term" value="F:sequence-specific DNA binding"/>
    <property type="evidence" value="ECO:0007669"/>
    <property type="project" value="InterPro"/>
</dbReference>
<evidence type="ECO:0000259" key="4">
    <source>
        <dbReference type="PROSITE" id="PS01124"/>
    </source>
</evidence>
<keyword evidence="6" id="KW-1185">Reference proteome</keyword>
<dbReference type="PROSITE" id="PS00041">
    <property type="entry name" value="HTH_ARAC_FAMILY_1"/>
    <property type="match status" value="1"/>
</dbReference>
<sequence length="277" mass="32063">MYPSMFQRMPRLANCNVCKAEPGGRFYFPLHSHEDSSELLLIVKGEGDFRVDGKPYRARPGSLMCYNQGIWHEEQSSNDQFIALYVGYQGLQLRGLPDNYLMGRDRPAMVELKEQFVPVRQLFQETIAEWHSSLPESAAIADQWLGALLGRLVRIIHYAGEVEVRKRPVREFVPIAKRYMEENYHTEIDLSVLANLTHMNAYHFIHVFKSETGLTPIQYLIRYRMEVAKHYLTTTELTMAEIADKIGYRSETYFQNLFKRTIGVSPGRFRLASEGSN</sequence>
<dbReference type="PROSITE" id="PS01124">
    <property type="entry name" value="HTH_ARAC_FAMILY_2"/>
    <property type="match status" value="1"/>
</dbReference>
<dbReference type="InterPro" id="IPR037923">
    <property type="entry name" value="HTH-like"/>
</dbReference>
<dbReference type="Gene3D" id="1.10.10.60">
    <property type="entry name" value="Homeodomain-like"/>
    <property type="match status" value="2"/>
</dbReference>
<dbReference type="SUPFAM" id="SSF51215">
    <property type="entry name" value="Regulatory protein AraC"/>
    <property type="match status" value="1"/>
</dbReference>
<dbReference type="SUPFAM" id="SSF46689">
    <property type="entry name" value="Homeodomain-like"/>
    <property type="match status" value="2"/>
</dbReference>
<dbReference type="PANTHER" id="PTHR43280:SF2">
    <property type="entry name" value="HTH-TYPE TRANSCRIPTIONAL REGULATOR EXSA"/>
    <property type="match status" value="1"/>
</dbReference>
<protein>
    <submittedName>
        <fullName evidence="5">AraC family transcriptional regulator</fullName>
    </submittedName>
</protein>
<dbReference type="InterPro" id="IPR018060">
    <property type="entry name" value="HTH_AraC"/>
</dbReference>
<dbReference type="InterPro" id="IPR018062">
    <property type="entry name" value="HTH_AraC-typ_CS"/>
</dbReference>
<dbReference type="EMBL" id="SSOB01000023">
    <property type="protein sequence ID" value="THF76707.1"/>
    <property type="molecule type" value="Genomic_DNA"/>
</dbReference>
<keyword evidence="2" id="KW-0238">DNA-binding</keyword>
<dbReference type="AlphaFoldDB" id="A0A4S4BRB4"/>
<feature type="domain" description="HTH araC/xylS-type" evidence="4">
    <location>
        <begin position="174"/>
        <end position="272"/>
    </location>
</feature>
<name>A0A4S4BRB4_9BACL</name>
<evidence type="ECO:0000313" key="5">
    <source>
        <dbReference type="EMBL" id="THF76707.1"/>
    </source>
</evidence>
<dbReference type="PRINTS" id="PR00032">
    <property type="entry name" value="HTHARAC"/>
</dbReference>
<dbReference type="InterPro" id="IPR013096">
    <property type="entry name" value="Cupin_2"/>
</dbReference>
<dbReference type="RefSeq" id="WP_136371245.1">
    <property type="nucleotide sequence ID" value="NZ_SSOB01000023.1"/>
</dbReference>
<keyword evidence="1" id="KW-0805">Transcription regulation</keyword>
<proteinExistence type="predicted"/>
<keyword evidence="3" id="KW-0804">Transcription</keyword>
<dbReference type="PANTHER" id="PTHR43280">
    <property type="entry name" value="ARAC-FAMILY TRANSCRIPTIONAL REGULATOR"/>
    <property type="match status" value="1"/>
</dbReference>
<reference evidence="5 6" key="1">
    <citation type="submission" date="2019-04" db="EMBL/GenBank/DDBJ databases">
        <title>Cohnella sp. nov. isolated from preserved vegetables.</title>
        <authorList>
            <person name="Lin S.-Y."/>
            <person name="Hung M.-H."/>
            <person name="Young C.-C."/>
        </authorList>
    </citation>
    <scope>NUCLEOTIDE SEQUENCE [LARGE SCALE GENOMIC DNA]</scope>
    <source>
        <strain evidence="5 6">CC-MHH1044</strain>
    </source>
</reference>
<dbReference type="InterPro" id="IPR020449">
    <property type="entry name" value="Tscrpt_reg_AraC-type_HTH"/>
</dbReference>
<evidence type="ECO:0000256" key="1">
    <source>
        <dbReference type="ARBA" id="ARBA00023015"/>
    </source>
</evidence>
<comment type="caution">
    <text evidence="5">The sequence shown here is derived from an EMBL/GenBank/DDBJ whole genome shotgun (WGS) entry which is preliminary data.</text>
</comment>